<sequence length="98" mass="10968">MKLKQILTLFCLLVLTTQMLPVRQIGRILSSSQMTEELPHDIGKDFAKSDPFGNDSFLVPGYTIESISGYHKRQFIHFDTELPAAHAGDIHCPPPNMA</sequence>
<gene>
    <name evidence="1" type="ORF">DXN05_04390</name>
</gene>
<protein>
    <submittedName>
        <fullName evidence="1">Uncharacterized protein</fullName>
    </submittedName>
</protein>
<dbReference type="AlphaFoldDB" id="A0A3E1NQL4"/>
<organism evidence="1 2">
    <name type="scientific">Deminuibacter soli</name>
    <dbReference type="NCBI Taxonomy" id="2291815"/>
    <lineage>
        <taxon>Bacteria</taxon>
        <taxon>Pseudomonadati</taxon>
        <taxon>Bacteroidota</taxon>
        <taxon>Chitinophagia</taxon>
        <taxon>Chitinophagales</taxon>
        <taxon>Chitinophagaceae</taxon>
        <taxon>Deminuibacter</taxon>
    </lineage>
</organism>
<reference evidence="1 2" key="1">
    <citation type="submission" date="2018-08" db="EMBL/GenBank/DDBJ databases">
        <title>Chitinophagaceae sp. K23C18032701, a novel bacterium isolated from forest soil.</title>
        <authorList>
            <person name="Wang C."/>
        </authorList>
    </citation>
    <scope>NUCLEOTIDE SEQUENCE [LARGE SCALE GENOMIC DNA]</scope>
    <source>
        <strain evidence="1 2">K23C18032701</strain>
    </source>
</reference>
<dbReference type="OrthoDB" id="674637at2"/>
<evidence type="ECO:0000313" key="2">
    <source>
        <dbReference type="Proteomes" id="UP000261284"/>
    </source>
</evidence>
<dbReference type="RefSeq" id="WP_116845972.1">
    <property type="nucleotide sequence ID" value="NZ_QTJU01000001.1"/>
</dbReference>
<comment type="caution">
    <text evidence="1">The sequence shown here is derived from an EMBL/GenBank/DDBJ whole genome shotgun (WGS) entry which is preliminary data.</text>
</comment>
<dbReference type="EMBL" id="QTJU01000001">
    <property type="protein sequence ID" value="RFM30216.1"/>
    <property type="molecule type" value="Genomic_DNA"/>
</dbReference>
<keyword evidence="2" id="KW-1185">Reference proteome</keyword>
<proteinExistence type="predicted"/>
<accession>A0A3E1NQL4</accession>
<dbReference type="Proteomes" id="UP000261284">
    <property type="component" value="Unassembled WGS sequence"/>
</dbReference>
<evidence type="ECO:0000313" key="1">
    <source>
        <dbReference type="EMBL" id="RFM30216.1"/>
    </source>
</evidence>
<name>A0A3E1NQL4_9BACT</name>